<accession>A0ABT9VIE4</accession>
<dbReference type="Pfam" id="PF15978">
    <property type="entry name" value="TnsD"/>
    <property type="match status" value="2"/>
</dbReference>
<name>A0ABT9VIE4_9BACI</name>
<sequence>MMNFIPTFYDDELLVSAISRYRMRSGIRSVKSLEYHVFGQKRMTKSAFLPIDIDGLCANLPPNSKITSDELIQNHTLYPFYTAYLSDEKAKQVLEAMKKGSRTNIENMVGITASGIKPSQFLKYCPTCVHDDYNTLGESYWRRLPQLPGVFICPKHKVFYKRSSVIMHDGRLSYVVPNEESLNEEIDNAWFSNKWTRLNLEYVRYAESLLNATPERKPSSFIVNYYVDQLRQKGFASSNGNIYMKEFAEAFMDYFAADYLDIMQSSIDEKDGAGWLGRFFRNNYKHKSPLRHLLIHQFLKLSVHNLFETGSVQGRSSSTHYHEPKFSMEQRKREWLNLIEANPGANRLELKEKAKGLHTWICKHDFAWYDQVTPRQQRRGTRSESIDWQEKDDYYLKLIIQGEKALMNKAGKPERVTPNRVFQEVGLNRHSVRSPKLVKTQEHLTQLTEDLEHYRKRKIKWAINDMKANGLSISVYKVRRHIGFGGEQEVKRLIQKTMNEIMI</sequence>
<evidence type="ECO:0000313" key="4">
    <source>
        <dbReference type="Proteomes" id="UP001224359"/>
    </source>
</evidence>
<organism evidence="3 4">
    <name type="scientific">Alkalibacillus salilacus</name>
    <dbReference type="NCBI Taxonomy" id="284582"/>
    <lineage>
        <taxon>Bacteria</taxon>
        <taxon>Bacillati</taxon>
        <taxon>Bacillota</taxon>
        <taxon>Bacilli</taxon>
        <taxon>Bacillales</taxon>
        <taxon>Bacillaceae</taxon>
        <taxon>Alkalibacillus</taxon>
    </lineage>
</organism>
<evidence type="ECO:0000259" key="1">
    <source>
        <dbReference type="Pfam" id="PF06527"/>
    </source>
</evidence>
<feature type="domain" description="Transposon Tn7 transposition protein TnsD C-terminal" evidence="2">
    <location>
        <begin position="205"/>
        <end position="309"/>
    </location>
</feature>
<proteinExistence type="predicted"/>
<dbReference type="EMBL" id="JAUSTQ010000017">
    <property type="protein sequence ID" value="MDQ0160731.1"/>
    <property type="molecule type" value="Genomic_DNA"/>
</dbReference>
<feature type="domain" description="Transposon Tn7 transposition protein TnsD C-terminal" evidence="2">
    <location>
        <begin position="328"/>
        <end position="440"/>
    </location>
</feature>
<comment type="caution">
    <text evidence="3">The sequence shown here is derived from an EMBL/GenBank/DDBJ whole genome shotgun (WGS) entry which is preliminary data.</text>
</comment>
<gene>
    <name evidence="3" type="ORF">J2S77_002738</name>
</gene>
<feature type="domain" description="TniQ" evidence="1">
    <location>
        <begin position="5"/>
        <end position="158"/>
    </location>
</feature>
<dbReference type="InterPro" id="IPR032750">
    <property type="entry name" value="TnsD_C"/>
</dbReference>
<evidence type="ECO:0000259" key="2">
    <source>
        <dbReference type="Pfam" id="PF15978"/>
    </source>
</evidence>
<evidence type="ECO:0000313" key="3">
    <source>
        <dbReference type="EMBL" id="MDQ0160731.1"/>
    </source>
</evidence>
<dbReference type="Proteomes" id="UP001224359">
    <property type="component" value="Unassembled WGS sequence"/>
</dbReference>
<protein>
    <recommendedName>
        <fullName evidence="5">Transposon Tn7 transposition protein TnsD C-termianl domain-containing protein</fullName>
    </recommendedName>
</protein>
<dbReference type="RefSeq" id="WP_306978188.1">
    <property type="nucleotide sequence ID" value="NZ_JAUSTQ010000017.1"/>
</dbReference>
<dbReference type="InterPro" id="IPR009492">
    <property type="entry name" value="TniQ"/>
</dbReference>
<reference evidence="3 4" key="1">
    <citation type="submission" date="2023-07" db="EMBL/GenBank/DDBJ databases">
        <title>Genomic Encyclopedia of Type Strains, Phase IV (KMG-IV): sequencing the most valuable type-strain genomes for metagenomic binning, comparative biology and taxonomic classification.</title>
        <authorList>
            <person name="Goeker M."/>
        </authorList>
    </citation>
    <scope>NUCLEOTIDE SEQUENCE [LARGE SCALE GENOMIC DNA]</scope>
    <source>
        <strain evidence="3 4">DSM 16460</strain>
    </source>
</reference>
<dbReference type="Pfam" id="PF06527">
    <property type="entry name" value="TniQ"/>
    <property type="match status" value="1"/>
</dbReference>
<keyword evidence="4" id="KW-1185">Reference proteome</keyword>
<evidence type="ECO:0008006" key="5">
    <source>
        <dbReference type="Google" id="ProtNLM"/>
    </source>
</evidence>